<keyword evidence="1" id="KW-0472">Membrane</keyword>
<keyword evidence="3" id="KW-1185">Reference proteome</keyword>
<dbReference type="AlphaFoldDB" id="A0A372ILX4"/>
<dbReference type="Proteomes" id="UP000264702">
    <property type="component" value="Unassembled WGS sequence"/>
</dbReference>
<evidence type="ECO:0000313" key="2">
    <source>
        <dbReference type="EMBL" id="RFU15937.1"/>
    </source>
</evidence>
<evidence type="ECO:0000256" key="1">
    <source>
        <dbReference type="SAM" id="Phobius"/>
    </source>
</evidence>
<reference evidence="2 3" key="1">
    <citation type="submission" date="2018-08" db="EMBL/GenBank/DDBJ databases">
        <title>Acidipila sp. 4G-K13, an acidobacterium isolated from forest soil.</title>
        <authorList>
            <person name="Gao Z.-H."/>
            <person name="Qiu L.-H."/>
        </authorList>
    </citation>
    <scope>NUCLEOTIDE SEQUENCE [LARGE SCALE GENOMIC DNA]</scope>
    <source>
        <strain evidence="2 3">4G-K13</strain>
    </source>
</reference>
<sequence length="67" mass="7333">MQVKGGKRKWIALAGLAILAGLAWSTMDAGKFRILVMVLLGGFALRVLLTRGRSQYDEAERAEEQGL</sequence>
<feature type="transmembrane region" description="Helical" evidence="1">
    <location>
        <begin position="32"/>
        <end position="49"/>
    </location>
</feature>
<protein>
    <submittedName>
        <fullName evidence="2">Uncharacterized protein</fullName>
    </submittedName>
</protein>
<gene>
    <name evidence="2" type="ORF">D0Y96_16100</name>
</gene>
<proteinExistence type="predicted"/>
<dbReference type="OrthoDB" id="123385at2"/>
<evidence type="ECO:0000313" key="3">
    <source>
        <dbReference type="Proteomes" id="UP000264702"/>
    </source>
</evidence>
<feature type="transmembrane region" description="Helical" evidence="1">
    <location>
        <begin position="10"/>
        <end position="26"/>
    </location>
</feature>
<dbReference type="EMBL" id="QVQT01000005">
    <property type="protein sequence ID" value="RFU15937.1"/>
    <property type="molecule type" value="Genomic_DNA"/>
</dbReference>
<organism evidence="2 3">
    <name type="scientific">Paracidobacterium acidisoli</name>
    <dbReference type="NCBI Taxonomy" id="2303751"/>
    <lineage>
        <taxon>Bacteria</taxon>
        <taxon>Pseudomonadati</taxon>
        <taxon>Acidobacteriota</taxon>
        <taxon>Terriglobia</taxon>
        <taxon>Terriglobales</taxon>
        <taxon>Acidobacteriaceae</taxon>
        <taxon>Paracidobacterium</taxon>
    </lineage>
</organism>
<comment type="caution">
    <text evidence="2">The sequence shown here is derived from an EMBL/GenBank/DDBJ whole genome shotgun (WGS) entry which is preliminary data.</text>
</comment>
<accession>A0A372ILX4</accession>
<keyword evidence="1" id="KW-0812">Transmembrane</keyword>
<keyword evidence="1" id="KW-1133">Transmembrane helix</keyword>
<name>A0A372ILX4_9BACT</name>